<dbReference type="Gene3D" id="3.40.50.10860">
    <property type="entry name" value="Leucine Dehydrogenase, chain A, domain 1"/>
    <property type="match status" value="1"/>
</dbReference>
<keyword evidence="4" id="KW-1185">Reference proteome</keyword>
<dbReference type="Pfam" id="PF00763">
    <property type="entry name" value="THF_DHG_CYH"/>
    <property type="match status" value="1"/>
</dbReference>
<dbReference type="Proteomes" id="UP000516361">
    <property type="component" value="Chromosome"/>
</dbReference>
<dbReference type="GO" id="GO:0035999">
    <property type="term" value="P:tetrahydrofolate interconversion"/>
    <property type="evidence" value="ECO:0007669"/>
    <property type="project" value="TreeGrafter"/>
</dbReference>
<dbReference type="GO" id="GO:0004487">
    <property type="term" value="F:methylenetetrahydrofolate dehydrogenase (NAD+) activity"/>
    <property type="evidence" value="ECO:0007669"/>
    <property type="project" value="TreeGrafter"/>
</dbReference>
<dbReference type="SUPFAM" id="SSF51735">
    <property type="entry name" value="NAD(P)-binding Rossmann-fold domains"/>
    <property type="match status" value="1"/>
</dbReference>
<dbReference type="InterPro" id="IPR020631">
    <property type="entry name" value="THF_DH/CycHdrlase_NAD-bd_dom"/>
</dbReference>
<reference evidence="3 4" key="1">
    <citation type="submission" date="2018-06" db="EMBL/GenBank/DDBJ databases">
        <title>Genome sequencing of Oceanotoga sp. sy52.</title>
        <authorList>
            <person name="Mori K."/>
        </authorList>
    </citation>
    <scope>NUCLEOTIDE SEQUENCE [LARGE SCALE GENOMIC DNA]</scope>
    <source>
        <strain evidence="4">sy52</strain>
    </source>
</reference>
<protein>
    <submittedName>
        <fullName evidence="3">Bifunctional protein FolD</fullName>
    </submittedName>
</protein>
<proteinExistence type="predicted"/>
<dbReference type="RefSeq" id="WP_190614773.1">
    <property type="nucleotide sequence ID" value="NZ_AP018712.1"/>
</dbReference>
<sequence>MQNKLFSIKTIIDMFDKPIFKKNIELYKNNNINPKIVCIITSDDLGSLSYSKGINNICKEFNIDFENFYAYSRHELTDIINSCNKNESINGIITLYPIDFGKDTHFMNLVSFEKDIEGLNNKYLGYLMQHEKFQDEYGLRKLIIPPTAKGILYVLKRYNRIFESHMKTFGKYPDTVKENPFNLNGKKVTIINDSLAVGRSLALMFLNENASVRVCQKYTDYKDILNFVSNSDIIISAVPSKKFIIPTNSIKENSIIFDVSFTGNFEYPSIYEKVYKISPMWKLVKKGNRINDMTLHRLISNLFYLTNRNLPEKDLIELKNFENSIIPKKEMD</sequence>
<feature type="domain" description="Tetrahydrofolate dehydrogenase/cyclohydrolase NAD(P)-binding" evidence="2">
    <location>
        <begin position="176"/>
        <end position="303"/>
    </location>
</feature>
<dbReference type="SUPFAM" id="SSF53223">
    <property type="entry name" value="Aminoacid dehydrogenase-like, N-terminal domain"/>
    <property type="match status" value="1"/>
</dbReference>
<dbReference type="InterPro" id="IPR020630">
    <property type="entry name" value="THF_DH/CycHdrlase_cat_dom"/>
</dbReference>
<evidence type="ECO:0000259" key="2">
    <source>
        <dbReference type="Pfam" id="PF02882"/>
    </source>
</evidence>
<dbReference type="GO" id="GO:0005829">
    <property type="term" value="C:cytosol"/>
    <property type="evidence" value="ECO:0007669"/>
    <property type="project" value="TreeGrafter"/>
</dbReference>
<name>A0A7G1GBR4_9BACT</name>
<dbReference type="PANTHER" id="PTHR48099">
    <property type="entry name" value="C-1-TETRAHYDROFOLATE SYNTHASE, CYTOPLASMIC-RELATED"/>
    <property type="match status" value="1"/>
</dbReference>
<evidence type="ECO:0000313" key="3">
    <source>
        <dbReference type="EMBL" id="BBE31912.1"/>
    </source>
</evidence>
<dbReference type="InParanoid" id="A0A7G1GBR4"/>
<dbReference type="PANTHER" id="PTHR48099:SF3">
    <property type="entry name" value="METHYLENETETRAHYDROFOLATE DEHYDROGENASE [NAD(+)]"/>
    <property type="match status" value="1"/>
</dbReference>
<feature type="domain" description="Tetrahydrofolate dehydrogenase/cyclohydrolase catalytic" evidence="1">
    <location>
        <begin position="21"/>
        <end position="117"/>
    </location>
</feature>
<dbReference type="KEGG" id="ocy:OSSY52_20530"/>
<evidence type="ECO:0000313" key="4">
    <source>
        <dbReference type="Proteomes" id="UP000516361"/>
    </source>
</evidence>
<dbReference type="Pfam" id="PF02882">
    <property type="entry name" value="THF_DHG_CYH_C"/>
    <property type="match status" value="1"/>
</dbReference>
<dbReference type="GO" id="GO:0009113">
    <property type="term" value="P:purine nucleobase biosynthetic process"/>
    <property type="evidence" value="ECO:0007669"/>
    <property type="project" value="TreeGrafter"/>
</dbReference>
<dbReference type="EMBL" id="AP018712">
    <property type="protein sequence ID" value="BBE31912.1"/>
    <property type="molecule type" value="Genomic_DNA"/>
</dbReference>
<dbReference type="GO" id="GO:0004477">
    <property type="term" value="F:methenyltetrahydrofolate cyclohydrolase activity"/>
    <property type="evidence" value="ECO:0007669"/>
    <property type="project" value="TreeGrafter"/>
</dbReference>
<dbReference type="InterPro" id="IPR036291">
    <property type="entry name" value="NAD(P)-bd_dom_sf"/>
</dbReference>
<evidence type="ECO:0000259" key="1">
    <source>
        <dbReference type="Pfam" id="PF00763"/>
    </source>
</evidence>
<organism evidence="3 4">
    <name type="scientific">Tepiditoga spiralis</name>
    <dbReference type="NCBI Taxonomy" id="2108365"/>
    <lineage>
        <taxon>Bacteria</taxon>
        <taxon>Thermotogati</taxon>
        <taxon>Thermotogota</taxon>
        <taxon>Thermotogae</taxon>
        <taxon>Petrotogales</taxon>
        <taxon>Petrotogaceae</taxon>
        <taxon>Tepiditoga</taxon>
    </lineage>
</organism>
<dbReference type="GO" id="GO:0004488">
    <property type="term" value="F:methylenetetrahydrofolate dehydrogenase (NADP+) activity"/>
    <property type="evidence" value="ECO:0007669"/>
    <property type="project" value="InterPro"/>
</dbReference>
<accession>A0A7G1GBR4</accession>
<dbReference type="AlphaFoldDB" id="A0A7G1GBR4"/>
<dbReference type="InterPro" id="IPR046346">
    <property type="entry name" value="Aminoacid_DH-like_N_sf"/>
</dbReference>
<dbReference type="Gene3D" id="3.40.50.720">
    <property type="entry name" value="NAD(P)-binding Rossmann-like Domain"/>
    <property type="match status" value="1"/>
</dbReference>
<gene>
    <name evidence="3" type="primary">folD_2</name>
    <name evidence="3" type="ORF">OSSY52_20530</name>
</gene>